<evidence type="ECO:0000313" key="4">
    <source>
        <dbReference type="Proteomes" id="UP000678499"/>
    </source>
</evidence>
<evidence type="ECO:0000259" key="2">
    <source>
        <dbReference type="PROSITE" id="PS50835"/>
    </source>
</evidence>
<evidence type="ECO:0000313" key="3">
    <source>
        <dbReference type="EMBL" id="CAD7279327.1"/>
    </source>
</evidence>
<protein>
    <recommendedName>
        <fullName evidence="2">Ig-like domain-containing protein</fullName>
    </recommendedName>
</protein>
<proteinExistence type="predicted"/>
<dbReference type="InterPro" id="IPR013783">
    <property type="entry name" value="Ig-like_fold"/>
</dbReference>
<dbReference type="InterPro" id="IPR003599">
    <property type="entry name" value="Ig_sub"/>
</dbReference>
<dbReference type="SUPFAM" id="SSF48726">
    <property type="entry name" value="Immunoglobulin"/>
    <property type="match status" value="1"/>
</dbReference>
<sequence>MTRVIPNANVCPRSRGAGGTFMDSDETGLGGLLRPGPGKTMSGGKNGVRGNDNYGLPSGSSIPFFAKNDTETGLITAQLSTDIELNCTVENLGDKTFSTRSQFASHNPGAGGTFMDSDETGLGGLLRPGPGKTMSGGKNGVRGNDNYGLPSGSSIPFFAKNDTETGLITAQLSTDIELNCTVENLGDKTVSWFRRFGNETHLLTVGLNTYIRDSRVSLTYVLHNNWQLRIANTETSDAGTYLCEVSTHPPIHREVQLKVVALFPALK</sequence>
<dbReference type="Pfam" id="PF07686">
    <property type="entry name" value="V-set"/>
    <property type="match status" value="1"/>
</dbReference>
<dbReference type="PROSITE" id="PS50835">
    <property type="entry name" value="IG_LIKE"/>
    <property type="match status" value="1"/>
</dbReference>
<dbReference type="InterPro" id="IPR003598">
    <property type="entry name" value="Ig_sub2"/>
</dbReference>
<dbReference type="SMART" id="SM00409">
    <property type="entry name" value="IG"/>
    <property type="match status" value="1"/>
</dbReference>
<dbReference type="Gene3D" id="2.60.40.10">
    <property type="entry name" value="Immunoglobulins"/>
    <property type="match status" value="1"/>
</dbReference>
<dbReference type="PANTHER" id="PTHR23279:SF36">
    <property type="entry name" value="DEFECTIVE PROBOSCIS EXTENSION RESPONSE 9, ISOFORM A"/>
    <property type="match status" value="1"/>
</dbReference>
<keyword evidence="4" id="KW-1185">Reference proteome</keyword>
<dbReference type="EMBL" id="OA883628">
    <property type="protein sequence ID" value="CAD7279327.1"/>
    <property type="molecule type" value="Genomic_DNA"/>
</dbReference>
<evidence type="ECO:0000256" key="1">
    <source>
        <dbReference type="SAM" id="MobiDB-lite"/>
    </source>
</evidence>
<dbReference type="PANTHER" id="PTHR23279">
    <property type="entry name" value="DEFECTIVE PROBOSCIS EXTENSION RESPONSE DPR -RELATED"/>
    <property type="match status" value="1"/>
</dbReference>
<dbReference type="InterPro" id="IPR007110">
    <property type="entry name" value="Ig-like_dom"/>
</dbReference>
<dbReference type="InterPro" id="IPR037448">
    <property type="entry name" value="Zig-8"/>
</dbReference>
<dbReference type="EMBL" id="CAJPEX010001591">
    <property type="protein sequence ID" value="CAG0919479.1"/>
    <property type="molecule type" value="Genomic_DNA"/>
</dbReference>
<dbReference type="AlphaFoldDB" id="A0A7R9GE79"/>
<dbReference type="InterPro" id="IPR036179">
    <property type="entry name" value="Ig-like_dom_sf"/>
</dbReference>
<gene>
    <name evidence="3" type="ORF">NMOB1V02_LOCUS7003</name>
</gene>
<feature type="region of interest" description="Disordered" evidence="1">
    <location>
        <begin position="1"/>
        <end position="47"/>
    </location>
</feature>
<dbReference type="SMART" id="SM00408">
    <property type="entry name" value="IGc2"/>
    <property type="match status" value="1"/>
</dbReference>
<name>A0A7R9GE79_9CRUS</name>
<feature type="domain" description="Ig-like" evidence="2">
    <location>
        <begin position="150"/>
        <end position="256"/>
    </location>
</feature>
<dbReference type="InterPro" id="IPR013106">
    <property type="entry name" value="Ig_V-set"/>
</dbReference>
<dbReference type="CDD" id="cd00096">
    <property type="entry name" value="Ig"/>
    <property type="match status" value="1"/>
</dbReference>
<accession>A0A7R9GE79</accession>
<dbReference type="OrthoDB" id="6354602at2759"/>
<dbReference type="SMART" id="SM00406">
    <property type="entry name" value="IGv"/>
    <property type="match status" value="1"/>
</dbReference>
<dbReference type="Proteomes" id="UP000678499">
    <property type="component" value="Unassembled WGS sequence"/>
</dbReference>
<reference evidence="3" key="1">
    <citation type="submission" date="2020-11" db="EMBL/GenBank/DDBJ databases">
        <authorList>
            <person name="Tran Van P."/>
        </authorList>
    </citation>
    <scope>NUCLEOTIDE SEQUENCE</scope>
</reference>
<organism evidence="3">
    <name type="scientific">Notodromas monacha</name>
    <dbReference type="NCBI Taxonomy" id="399045"/>
    <lineage>
        <taxon>Eukaryota</taxon>
        <taxon>Metazoa</taxon>
        <taxon>Ecdysozoa</taxon>
        <taxon>Arthropoda</taxon>
        <taxon>Crustacea</taxon>
        <taxon>Oligostraca</taxon>
        <taxon>Ostracoda</taxon>
        <taxon>Podocopa</taxon>
        <taxon>Podocopida</taxon>
        <taxon>Cypridocopina</taxon>
        <taxon>Cypridoidea</taxon>
        <taxon>Cyprididae</taxon>
        <taxon>Notodromas</taxon>
    </lineage>
</organism>
<dbReference type="GO" id="GO:0050808">
    <property type="term" value="P:synapse organization"/>
    <property type="evidence" value="ECO:0007669"/>
    <property type="project" value="TreeGrafter"/>
</dbReference>
<dbReference type="GO" id="GO:0032589">
    <property type="term" value="C:neuron projection membrane"/>
    <property type="evidence" value="ECO:0007669"/>
    <property type="project" value="TreeGrafter"/>
</dbReference>